<keyword evidence="1" id="KW-0802">TPR repeat</keyword>
<dbReference type="Proteomes" id="UP001594351">
    <property type="component" value="Unassembled WGS sequence"/>
</dbReference>
<evidence type="ECO:0000313" key="3">
    <source>
        <dbReference type="EMBL" id="MFC1849070.1"/>
    </source>
</evidence>
<evidence type="ECO:0000259" key="2">
    <source>
        <dbReference type="PROSITE" id="PS50076"/>
    </source>
</evidence>
<dbReference type="PROSITE" id="PS50005">
    <property type="entry name" value="TPR"/>
    <property type="match status" value="1"/>
</dbReference>
<keyword evidence="4" id="KW-1185">Reference proteome</keyword>
<dbReference type="InterPro" id="IPR019734">
    <property type="entry name" value="TPR_rpt"/>
</dbReference>
<evidence type="ECO:0000313" key="4">
    <source>
        <dbReference type="Proteomes" id="UP001594351"/>
    </source>
</evidence>
<dbReference type="Pfam" id="PF14332">
    <property type="entry name" value="DUF4388"/>
    <property type="match status" value="2"/>
</dbReference>
<dbReference type="SUPFAM" id="SSF160246">
    <property type="entry name" value="EspE N-terminal domain-like"/>
    <property type="match status" value="1"/>
</dbReference>
<sequence>MNDINKETQTEFGPINQGSLVEYPFPKVLHSLAMAQLTGILLLSRSKIEKTIYLKDGFIVSASSNQPRDQLGNILVRKNVITEQQLQEATGIYEERDGFESYSRIFIEMGIIDSERLQSFLRLHYLSIIYSLFHWDNGDFSFVAEEFPEDKNIMQLTSGDLISGGIRSIKSVDRLNVLLPNSNTYLRKTQDPYIRYQKIRLNSDEKKILEMITGEQTIADILNLRNFQKIDAVKALNSLIYTGLLETTDSSIDELEIQGVIGAELEEIIAYDLSSSVEGEDTEMQLLEDKTKQKEEGDLSHVFLPSYLVSLAHEKKTGLLICVREEIKKEVYIKDGTPIFAKSDSSFEQLIPLLQFAAKLTGAQAEEALKIWQERQNDWQGTVLMELGYLDFDDLDWPYQFQMKEILVEMLSWTEGTYAFYDGDLPDTLMTIFEISVPEIIIDYVKRNSTADAIQNRLPASTTVFNKTFTQIEDLKRTPLTGSEIDLLEMVDGKRTVSNILESVHLEAPELKELLLIFQLLQYITPVDVVPEPEPAEVIPEQAPAELVPAEKPVTPISLSEKTLPLTARIRSFHQKMVQFHDPYQILGLNRDCDNDQIEIKYHLLINEFHPDQTAALQDNETIKMAQEIIKDVSEAYKILKDPELRSLYDGDLEHAIDIGDESQNKAIELENEGDQFLSKEDFKQALKKYQEALKDSPQNPDLLAKITFILAFSEEKFRDAKKICRQAIESDASNPTLHALMASICRCSGLIIVAKQAIKQAINLDPNNTYALEEERLLKENVKKITAPDRKHFTVLLLENL</sequence>
<dbReference type="InterPro" id="IPR025497">
    <property type="entry name" value="PatA-like_N"/>
</dbReference>
<feature type="repeat" description="TPR" evidence="1">
    <location>
        <begin position="667"/>
        <end position="700"/>
    </location>
</feature>
<dbReference type="EMBL" id="JBHPBY010000019">
    <property type="protein sequence ID" value="MFC1849070.1"/>
    <property type="molecule type" value="Genomic_DNA"/>
</dbReference>
<proteinExistence type="predicted"/>
<dbReference type="SUPFAM" id="SSF46565">
    <property type="entry name" value="Chaperone J-domain"/>
    <property type="match status" value="1"/>
</dbReference>
<dbReference type="SUPFAM" id="SSF48452">
    <property type="entry name" value="TPR-like"/>
    <property type="match status" value="1"/>
</dbReference>
<comment type="caution">
    <text evidence="3">The sequence shown here is derived from an EMBL/GenBank/DDBJ whole genome shotgun (WGS) entry which is preliminary data.</text>
</comment>
<dbReference type="PROSITE" id="PS50076">
    <property type="entry name" value="DNAJ_2"/>
    <property type="match status" value="1"/>
</dbReference>
<organism evidence="3 4">
    <name type="scientific">candidate division CSSED10-310 bacterium</name>
    <dbReference type="NCBI Taxonomy" id="2855610"/>
    <lineage>
        <taxon>Bacteria</taxon>
        <taxon>Bacteria division CSSED10-310</taxon>
    </lineage>
</organism>
<dbReference type="CDD" id="cd06257">
    <property type="entry name" value="DnaJ"/>
    <property type="match status" value="1"/>
</dbReference>
<dbReference type="PANTHER" id="PTHR36304:SF4">
    <property type="entry name" value="DUF4388 DOMAIN-CONTAINING PROTEIN"/>
    <property type="match status" value="1"/>
</dbReference>
<dbReference type="SMART" id="SM00271">
    <property type="entry name" value="DnaJ"/>
    <property type="match status" value="1"/>
</dbReference>
<protein>
    <submittedName>
        <fullName evidence="3">DUF4388 domain-containing protein</fullName>
    </submittedName>
</protein>
<dbReference type="Pfam" id="PF00226">
    <property type="entry name" value="DnaJ"/>
    <property type="match status" value="1"/>
</dbReference>
<dbReference type="Pfam" id="PF14559">
    <property type="entry name" value="TPR_19"/>
    <property type="match status" value="1"/>
</dbReference>
<reference evidence="3 4" key="1">
    <citation type="submission" date="2024-09" db="EMBL/GenBank/DDBJ databases">
        <title>Laminarin stimulates single cell rates of sulfate reduction while oxygen inhibits transcriptomic activity in coastal marine sediment.</title>
        <authorList>
            <person name="Lindsay M."/>
            <person name="Orcutt B."/>
            <person name="Emerson D."/>
            <person name="Stepanauskas R."/>
            <person name="D'Angelo T."/>
        </authorList>
    </citation>
    <scope>NUCLEOTIDE SEQUENCE [LARGE SCALE GENOMIC DNA]</scope>
    <source>
        <strain evidence="3">SAG AM-311-K15</strain>
    </source>
</reference>
<dbReference type="InterPro" id="IPR036869">
    <property type="entry name" value="J_dom_sf"/>
</dbReference>
<dbReference type="InterPro" id="IPR011990">
    <property type="entry name" value="TPR-like_helical_dom_sf"/>
</dbReference>
<evidence type="ECO:0000256" key="1">
    <source>
        <dbReference type="PROSITE-ProRule" id="PRU00339"/>
    </source>
</evidence>
<accession>A0ABV6YS90</accession>
<dbReference type="PRINTS" id="PR00625">
    <property type="entry name" value="JDOMAIN"/>
</dbReference>
<feature type="domain" description="J" evidence="2">
    <location>
        <begin position="582"/>
        <end position="653"/>
    </location>
</feature>
<dbReference type="PANTHER" id="PTHR36304">
    <property type="entry name" value="DOMAIN GTPASE-ACTIVATING PROTEIN, PUTATIVE-RELATED-RELATED"/>
    <property type="match status" value="1"/>
</dbReference>
<dbReference type="Gene3D" id="1.25.40.10">
    <property type="entry name" value="Tetratricopeptide repeat domain"/>
    <property type="match status" value="1"/>
</dbReference>
<dbReference type="InterPro" id="IPR001623">
    <property type="entry name" value="DnaJ_domain"/>
</dbReference>
<name>A0ABV6YS90_UNCC1</name>
<gene>
    <name evidence="3" type="ORF">ACFL27_02570</name>
</gene>
<dbReference type="Gene3D" id="1.10.287.110">
    <property type="entry name" value="DnaJ domain"/>
    <property type="match status" value="1"/>
</dbReference>
<dbReference type="InterPro" id="IPR037257">
    <property type="entry name" value="T2SS_E_N_sf"/>
</dbReference>